<dbReference type="Pfam" id="PF16398">
    <property type="entry name" value="DUF5007"/>
    <property type="match status" value="1"/>
</dbReference>
<evidence type="ECO:0000313" key="2">
    <source>
        <dbReference type="Proteomes" id="UP000325105"/>
    </source>
</evidence>
<proteinExistence type="predicted"/>
<dbReference type="RefSeq" id="WP_148909344.1">
    <property type="nucleotide sequence ID" value="NZ_VNHX01000017.1"/>
</dbReference>
<name>A0A5S5DC93_9SPHI</name>
<dbReference type="OrthoDB" id="737630at2"/>
<dbReference type="Proteomes" id="UP000325105">
    <property type="component" value="Unassembled WGS sequence"/>
</dbReference>
<protein>
    <submittedName>
        <fullName evidence="1">Uncharacterized protein DUF5007</fullName>
    </submittedName>
</protein>
<sequence>MMSYIKYKVQGSMAALSLLTLFSCDNMYNLPTDQDFISENLTYNTKVLEPILGRTTVFTPLNVDNSTLPLQFEIVNARFGDGTPATDFLENAETYEWIDEYDGRETSLQEIESKRRLVSKPMFEVDSGGRFILHASATSDRILPRPTDSVLKTQDIRFFDLKLSNSGGVRYVKDFQLIPWREMDYDPTDLNPYTGEIAPDPANPKDPRKRAYILPSIMVGLVGDSTDVNLINNDQKKDLVVYIRQFQGGNGHKLRFKFLDKKGNPINPAEFNETRWDNLVHGFNRETTSEYVQYDVAYPIPLTSFNTVYTMGGRARALFSYSRMGWGGVRQLATFGLDFRIFKKGDWEIVFHFQNDNPKFDND</sequence>
<dbReference type="EMBL" id="VNHX01000017">
    <property type="protein sequence ID" value="TYP92239.1"/>
    <property type="molecule type" value="Genomic_DNA"/>
</dbReference>
<organism evidence="1 2">
    <name type="scientific">Sphingobacterium allocomposti</name>
    <dbReference type="NCBI Taxonomy" id="415956"/>
    <lineage>
        <taxon>Bacteria</taxon>
        <taxon>Pseudomonadati</taxon>
        <taxon>Bacteroidota</taxon>
        <taxon>Sphingobacteriia</taxon>
        <taxon>Sphingobacteriales</taxon>
        <taxon>Sphingobacteriaceae</taxon>
        <taxon>Sphingobacterium</taxon>
    </lineage>
</organism>
<gene>
    <name evidence="1" type="ORF">BC792_11714</name>
</gene>
<dbReference type="PROSITE" id="PS51257">
    <property type="entry name" value="PROKAR_LIPOPROTEIN"/>
    <property type="match status" value="1"/>
</dbReference>
<comment type="caution">
    <text evidence="1">The sequence shown here is derived from an EMBL/GenBank/DDBJ whole genome shotgun (WGS) entry which is preliminary data.</text>
</comment>
<keyword evidence="2" id="KW-1185">Reference proteome</keyword>
<accession>A0A5S5DC93</accession>
<reference evidence="1 2" key="1">
    <citation type="submission" date="2019-07" db="EMBL/GenBank/DDBJ databases">
        <title>Genomic Encyclopedia of Archaeal and Bacterial Type Strains, Phase II (KMG-II): from individual species to whole genera.</title>
        <authorList>
            <person name="Goeker M."/>
        </authorList>
    </citation>
    <scope>NUCLEOTIDE SEQUENCE [LARGE SCALE GENOMIC DNA]</scope>
    <source>
        <strain evidence="1 2">DSM 18850</strain>
    </source>
</reference>
<evidence type="ECO:0000313" key="1">
    <source>
        <dbReference type="EMBL" id="TYP92239.1"/>
    </source>
</evidence>
<dbReference type="AlphaFoldDB" id="A0A5S5DC93"/>
<dbReference type="InterPro" id="IPR032173">
    <property type="entry name" value="DUF5007"/>
</dbReference>